<dbReference type="Proteomes" id="UP000272025">
    <property type="component" value="Unassembled WGS sequence"/>
</dbReference>
<comment type="function">
    <text evidence="1 11">Component of the MICOS complex, a large protein complex of the mitochondrial inner membrane that plays crucial roles in the maintenance of crista junctions, inner membrane architecture, and formation of contact sites to the outer membrane.</text>
</comment>
<dbReference type="GO" id="GO:0042407">
    <property type="term" value="P:cristae formation"/>
    <property type="evidence" value="ECO:0007669"/>
    <property type="project" value="InterPro"/>
</dbReference>
<evidence type="ECO:0000256" key="11">
    <source>
        <dbReference type="RuleBase" id="RU363010"/>
    </source>
</evidence>
<keyword evidence="11" id="KW-0999">Mitochondrion inner membrane</keyword>
<evidence type="ECO:0000256" key="8">
    <source>
        <dbReference type="ARBA" id="ARBA00023136"/>
    </source>
</evidence>
<name>A0A3N2PMK4_SODAK</name>
<comment type="subcellular location">
    <subcellularLocation>
        <location evidence="2">Membrane</location>
    </subcellularLocation>
    <subcellularLocation>
        <location evidence="11">Mitochondrion inner membrane</location>
        <topology evidence="11">Single-pass membrane protein</topology>
    </subcellularLocation>
</comment>
<evidence type="ECO:0000256" key="3">
    <source>
        <dbReference type="ARBA" id="ARBA00009188"/>
    </source>
</evidence>
<gene>
    <name evidence="12" type="ORF">SODALDRAFT_381793</name>
</gene>
<dbReference type="AlphaFoldDB" id="A0A3N2PMK4"/>
<evidence type="ECO:0000313" key="12">
    <source>
        <dbReference type="EMBL" id="ROT35644.1"/>
    </source>
</evidence>
<keyword evidence="7 11" id="KW-0496">Mitochondrion</keyword>
<sequence length="377" mass="40760">MADVEECRYGDVFGPDKVPLPTTNNHGLNVAATEDSLRRFHHPNALHSSINSRISVTTMGFTTGLTGGVTATLGLAYLAIYTHQRNREYQSEILRSQTRVLDSLLEPVVPIPPPRRAEIEAARRANLVDTAKDRWNSEVANAVNWVQRTDWTEVREGLEEGVGTAWRTVFGGEPSQQAAAVVERVVTTGEEAKGAWERAREKTLAAAEARAAEARVGAAKRVEELQKAGERTATEVREAAAEAVDTGIEKGEALLNGAAEAMSAQVSGAADPALTSVSPVEKALQQRYEARPRVEKKNVLSAASIVGEGVGRRISQSSGIFGYPPVFGSWCLVATENPKLIDSTHFCSSASNLWQSLAINSITRSLIFDQTHNFLDG</sequence>
<evidence type="ECO:0000313" key="13">
    <source>
        <dbReference type="Proteomes" id="UP000272025"/>
    </source>
</evidence>
<comment type="subunit">
    <text evidence="11">Component of the mitochondrial contact site and cristae organizing system (MICOS) complex.</text>
</comment>
<dbReference type="GO" id="GO:0061617">
    <property type="term" value="C:MICOS complex"/>
    <property type="evidence" value="ECO:0007669"/>
    <property type="project" value="UniProtKB-UniRule"/>
</dbReference>
<dbReference type="OrthoDB" id="4037694at2759"/>
<keyword evidence="13" id="KW-1185">Reference proteome</keyword>
<evidence type="ECO:0000256" key="6">
    <source>
        <dbReference type="ARBA" id="ARBA00022989"/>
    </source>
</evidence>
<dbReference type="GO" id="GO:0044284">
    <property type="term" value="C:mitochondrial crista junction"/>
    <property type="evidence" value="ECO:0007669"/>
    <property type="project" value="InterPro"/>
</dbReference>
<dbReference type="InterPro" id="IPR031463">
    <property type="entry name" value="Mic12"/>
</dbReference>
<comment type="similarity">
    <text evidence="3 11">Belongs to the MICOS complex subunit Mic12 family.</text>
</comment>
<dbReference type="Pfam" id="PF17050">
    <property type="entry name" value="AIM5"/>
    <property type="match status" value="1"/>
</dbReference>
<evidence type="ECO:0000256" key="9">
    <source>
        <dbReference type="ARBA" id="ARBA00032159"/>
    </source>
</evidence>
<evidence type="ECO:0000256" key="1">
    <source>
        <dbReference type="ARBA" id="ARBA00002689"/>
    </source>
</evidence>
<evidence type="ECO:0000256" key="7">
    <source>
        <dbReference type="ARBA" id="ARBA00023128"/>
    </source>
</evidence>
<keyword evidence="8" id="KW-0472">Membrane</keyword>
<protein>
    <recommendedName>
        <fullName evidence="4 11">MICOS complex subunit MIC12</fullName>
    </recommendedName>
    <alternativeName>
        <fullName evidence="10 11">Altered inheritance of mitochondria protein 5, mitochondrial</fullName>
    </alternativeName>
    <alternativeName>
        <fullName evidence="9 11">Found in mitochondrial proteome protein 51</fullName>
    </alternativeName>
</protein>
<keyword evidence="6" id="KW-1133">Transmembrane helix</keyword>
<evidence type="ECO:0000256" key="2">
    <source>
        <dbReference type="ARBA" id="ARBA00004370"/>
    </source>
</evidence>
<evidence type="ECO:0000256" key="5">
    <source>
        <dbReference type="ARBA" id="ARBA00022692"/>
    </source>
</evidence>
<keyword evidence="5" id="KW-0812">Transmembrane</keyword>
<dbReference type="EMBL" id="ML119061">
    <property type="protein sequence ID" value="ROT35644.1"/>
    <property type="molecule type" value="Genomic_DNA"/>
</dbReference>
<accession>A0A3N2PMK4</accession>
<evidence type="ECO:0000256" key="4">
    <source>
        <dbReference type="ARBA" id="ARBA00018170"/>
    </source>
</evidence>
<organism evidence="12 13">
    <name type="scientific">Sodiomyces alkalinus (strain CBS 110278 / VKM F-3762 / F11)</name>
    <name type="common">Alkaliphilic filamentous fungus</name>
    <dbReference type="NCBI Taxonomy" id="1314773"/>
    <lineage>
        <taxon>Eukaryota</taxon>
        <taxon>Fungi</taxon>
        <taxon>Dikarya</taxon>
        <taxon>Ascomycota</taxon>
        <taxon>Pezizomycotina</taxon>
        <taxon>Sordariomycetes</taxon>
        <taxon>Hypocreomycetidae</taxon>
        <taxon>Glomerellales</taxon>
        <taxon>Plectosphaerellaceae</taxon>
        <taxon>Sodiomyces</taxon>
    </lineage>
</organism>
<reference evidence="12 13" key="1">
    <citation type="journal article" date="2018" name="Mol. Ecol.">
        <title>The obligate alkalophilic soda-lake fungus Sodiomyces alkalinus has shifted to a protein diet.</title>
        <authorList>
            <person name="Grum-Grzhimaylo A.A."/>
            <person name="Falkoski D.L."/>
            <person name="van den Heuvel J."/>
            <person name="Valero-Jimenez C.A."/>
            <person name="Min B."/>
            <person name="Choi I.G."/>
            <person name="Lipzen A."/>
            <person name="Daum C.G."/>
            <person name="Aanen D.K."/>
            <person name="Tsang A."/>
            <person name="Henrissat B."/>
            <person name="Bilanenko E.N."/>
            <person name="de Vries R.P."/>
            <person name="van Kan J.A.L."/>
            <person name="Grigoriev I.V."/>
            <person name="Debets A.J.M."/>
        </authorList>
    </citation>
    <scope>NUCLEOTIDE SEQUENCE [LARGE SCALE GENOMIC DNA]</scope>
    <source>
        <strain evidence="12 13">F11</strain>
    </source>
</reference>
<dbReference type="RefSeq" id="XP_028463450.1">
    <property type="nucleotide sequence ID" value="XM_028615184.1"/>
</dbReference>
<dbReference type="GeneID" id="39583661"/>
<proteinExistence type="inferred from homology"/>
<evidence type="ECO:0000256" key="10">
    <source>
        <dbReference type="ARBA" id="ARBA00032985"/>
    </source>
</evidence>